<protein>
    <submittedName>
        <fullName evidence="1">Uncharacterized protein</fullName>
    </submittedName>
</protein>
<dbReference type="RefSeq" id="WP_021297017.1">
    <property type="nucleotide sequence ID" value="NZ_AURB01000141.1"/>
</dbReference>
<name>T0BWC0_ALIAG</name>
<dbReference type="KEGG" id="aaco:K1I37_17180"/>
<organism evidence="1 2">
    <name type="scientific">Alicyclobacillus acidoterrestris (strain ATCC 49025 / DSM 3922 / CIP 106132 / NCIMB 13137 / GD3B)</name>
    <dbReference type="NCBI Taxonomy" id="1356854"/>
    <lineage>
        <taxon>Bacteria</taxon>
        <taxon>Bacillati</taxon>
        <taxon>Bacillota</taxon>
        <taxon>Bacilli</taxon>
        <taxon>Bacillales</taxon>
        <taxon>Alicyclobacillaceae</taxon>
        <taxon>Alicyclobacillus</taxon>
    </lineage>
</organism>
<dbReference type="eggNOG" id="ENOG5032SKP">
    <property type="taxonomic scope" value="Bacteria"/>
</dbReference>
<proteinExistence type="predicted"/>
<dbReference type="AlphaFoldDB" id="T0BWC0"/>
<gene>
    <name evidence="1" type="ORF">K1I37_17180</name>
</gene>
<accession>A0A9E7CZ83</accession>
<evidence type="ECO:0000313" key="1">
    <source>
        <dbReference type="EMBL" id="UNO48382.1"/>
    </source>
</evidence>
<dbReference type="Proteomes" id="UP000829401">
    <property type="component" value="Chromosome"/>
</dbReference>
<evidence type="ECO:0000313" key="2">
    <source>
        <dbReference type="Proteomes" id="UP000829401"/>
    </source>
</evidence>
<dbReference type="OrthoDB" id="2374025at2"/>
<dbReference type="STRING" id="1356854.N007_09805"/>
<reference evidence="2" key="1">
    <citation type="journal article" date="2022" name="G3 (Bethesda)">
        <title>Unveiling the complete genome sequence of Alicyclobacillus acidoterrestris DSM 3922T, a taint-producing strain.</title>
        <authorList>
            <person name="Leonardo I.C."/>
            <person name="Barreto Crespo M.T."/>
            <person name="Gaspar F.B."/>
        </authorList>
    </citation>
    <scope>NUCLEOTIDE SEQUENCE [LARGE SCALE GENOMIC DNA]</scope>
    <source>
        <strain evidence="2">DSM 3922</strain>
    </source>
</reference>
<accession>T0BWC0</accession>
<dbReference type="EMBL" id="CP080467">
    <property type="protein sequence ID" value="UNO48382.1"/>
    <property type="molecule type" value="Genomic_DNA"/>
</dbReference>
<sequence>MKHWLTWVVLIVICVLVSVVPFIHVRNALVARDNHSIISQQLTTIPKGQEVADVLVVGNDVKVSGDVYEILVVVNGNVQLTSTARAGIVVDLGGAVHEAPGAHINALYHAALSTPFWNGIFVGGVLAVLVWGGLLVLSIAVVLLSVVITLGLRNHVTIPMRILDRSIRKAGVTGFLVSVAVMAMIALLAVTLIGLPLAFVLIFFYAIAGAIGFSLISHWAGKWALRNSVTERPAWLTSLLGSSFMVAFCNIPFIGLLLFCFFWLIGVGVTTIWVWGTWRSRKNQRTGTES</sequence>
<keyword evidence="2" id="KW-1185">Reference proteome</keyword>